<name>A0A542ZDY1_RARFA</name>
<dbReference type="Proteomes" id="UP000315389">
    <property type="component" value="Unassembled WGS sequence"/>
</dbReference>
<proteinExistence type="predicted"/>
<sequence length="130" mass="13840">MTWFFLISLTVVVFAGLLAVRRLWMSPRRLKATVEELSSAWGITRAAVELSQASGINLRDAVTALETVRAAQVQPGGRFRAVHLVWPRRAGKSHVSEILRRAGAVLLAIAVVPGAAALASFLNGGGDPGL</sequence>
<keyword evidence="1" id="KW-1133">Transmembrane helix</keyword>
<reference evidence="2 3" key="1">
    <citation type="submission" date="2019-06" db="EMBL/GenBank/DDBJ databases">
        <title>Sequencing the genomes of 1000 actinobacteria strains.</title>
        <authorList>
            <person name="Klenk H.-P."/>
        </authorList>
    </citation>
    <scope>NUCLEOTIDE SEQUENCE [LARGE SCALE GENOMIC DNA]</scope>
    <source>
        <strain evidence="2 3">DSM 4813</strain>
    </source>
</reference>
<organism evidence="2 3">
    <name type="scientific">Rarobacter faecitabidus</name>
    <dbReference type="NCBI Taxonomy" id="13243"/>
    <lineage>
        <taxon>Bacteria</taxon>
        <taxon>Bacillati</taxon>
        <taxon>Actinomycetota</taxon>
        <taxon>Actinomycetes</taxon>
        <taxon>Micrococcales</taxon>
        <taxon>Rarobacteraceae</taxon>
        <taxon>Rarobacter</taxon>
    </lineage>
</organism>
<evidence type="ECO:0000313" key="3">
    <source>
        <dbReference type="Proteomes" id="UP000315389"/>
    </source>
</evidence>
<keyword evidence="1" id="KW-0812">Transmembrane</keyword>
<keyword evidence="1" id="KW-0472">Membrane</keyword>
<gene>
    <name evidence="2" type="ORF">FB461_1970</name>
</gene>
<dbReference type="AlphaFoldDB" id="A0A542ZDY1"/>
<dbReference type="EMBL" id="VFOS01000003">
    <property type="protein sequence ID" value="TQL58555.1"/>
    <property type="molecule type" value="Genomic_DNA"/>
</dbReference>
<keyword evidence="3" id="KW-1185">Reference proteome</keyword>
<protein>
    <submittedName>
        <fullName evidence="2">Uncharacterized protein</fullName>
    </submittedName>
</protein>
<evidence type="ECO:0000256" key="1">
    <source>
        <dbReference type="SAM" id="Phobius"/>
    </source>
</evidence>
<evidence type="ECO:0000313" key="2">
    <source>
        <dbReference type="EMBL" id="TQL58555.1"/>
    </source>
</evidence>
<feature type="transmembrane region" description="Helical" evidence="1">
    <location>
        <begin position="6"/>
        <end position="24"/>
    </location>
</feature>
<comment type="caution">
    <text evidence="2">The sequence shown here is derived from an EMBL/GenBank/DDBJ whole genome shotgun (WGS) entry which is preliminary data.</text>
</comment>
<feature type="transmembrane region" description="Helical" evidence="1">
    <location>
        <begin position="98"/>
        <end position="122"/>
    </location>
</feature>
<accession>A0A542ZDY1</accession>
<dbReference type="RefSeq" id="WP_142121555.1">
    <property type="nucleotide sequence ID" value="NZ_BAAASV010000002.1"/>
</dbReference>